<dbReference type="InterPro" id="IPR002347">
    <property type="entry name" value="SDR_fam"/>
</dbReference>
<dbReference type="PRINTS" id="PR00081">
    <property type="entry name" value="GDHRDH"/>
</dbReference>
<comment type="similarity">
    <text evidence="1">Belongs to the short-chain dehydrogenases/reductases (SDR) family.</text>
</comment>
<accession>A0A936ZL50</accession>
<keyword evidence="4" id="KW-1185">Reference proteome</keyword>
<dbReference type="AlphaFoldDB" id="A0A936ZL50"/>
<dbReference type="InterPro" id="IPR036291">
    <property type="entry name" value="NAD(P)-bd_dom_sf"/>
</dbReference>
<dbReference type="Gene3D" id="3.40.50.720">
    <property type="entry name" value="NAD(P)-binding Rossmann-like Domain"/>
    <property type="match status" value="1"/>
</dbReference>
<keyword evidence="2" id="KW-0560">Oxidoreductase</keyword>
<dbReference type="PANTHER" id="PTHR43639:SF1">
    <property type="entry name" value="SHORT-CHAIN DEHYDROGENASE_REDUCTASE FAMILY PROTEIN"/>
    <property type="match status" value="1"/>
</dbReference>
<evidence type="ECO:0000256" key="2">
    <source>
        <dbReference type="ARBA" id="ARBA00023002"/>
    </source>
</evidence>
<gene>
    <name evidence="3" type="ORF">JI739_02955</name>
</gene>
<evidence type="ECO:0000256" key="1">
    <source>
        <dbReference type="ARBA" id="ARBA00006484"/>
    </source>
</evidence>
<proteinExistence type="inferred from homology"/>
<dbReference type="SUPFAM" id="SSF51735">
    <property type="entry name" value="NAD(P)-binding Rossmann-fold domains"/>
    <property type="match status" value="1"/>
</dbReference>
<reference evidence="3" key="1">
    <citation type="submission" date="2021-01" db="EMBL/GenBank/DDBJ databases">
        <title>Ramlibacter sp. strain AW1 16S ribosomal RNA gene Genome sequencing and assembly.</title>
        <authorList>
            <person name="Kang M."/>
        </authorList>
    </citation>
    <scope>NUCLEOTIDE SEQUENCE</scope>
    <source>
        <strain evidence="3">AW1</strain>
    </source>
</reference>
<evidence type="ECO:0000313" key="3">
    <source>
        <dbReference type="EMBL" id="MBL0419298.1"/>
    </source>
</evidence>
<dbReference type="CDD" id="cd05233">
    <property type="entry name" value="SDR_c"/>
    <property type="match status" value="1"/>
</dbReference>
<comment type="caution">
    <text evidence="3">The sequence shown here is derived from an EMBL/GenBank/DDBJ whole genome shotgun (WGS) entry which is preliminary data.</text>
</comment>
<dbReference type="EMBL" id="JAEQNA010000001">
    <property type="protein sequence ID" value="MBL0419298.1"/>
    <property type="molecule type" value="Genomic_DNA"/>
</dbReference>
<dbReference type="PANTHER" id="PTHR43639">
    <property type="entry name" value="OXIDOREDUCTASE, SHORT-CHAIN DEHYDROGENASE/REDUCTASE FAMILY (AFU_ORTHOLOGUE AFUA_5G02870)"/>
    <property type="match status" value="1"/>
</dbReference>
<dbReference type="GO" id="GO:0016491">
    <property type="term" value="F:oxidoreductase activity"/>
    <property type="evidence" value="ECO:0007669"/>
    <property type="project" value="UniProtKB-KW"/>
</dbReference>
<dbReference type="Pfam" id="PF13561">
    <property type="entry name" value="adh_short_C2"/>
    <property type="match status" value="1"/>
</dbReference>
<evidence type="ECO:0000313" key="4">
    <source>
        <dbReference type="Proteomes" id="UP000613011"/>
    </source>
</evidence>
<organism evidence="3 4">
    <name type="scientific">Ramlibacter aurantiacus</name>
    <dbReference type="NCBI Taxonomy" id="2801330"/>
    <lineage>
        <taxon>Bacteria</taxon>
        <taxon>Pseudomonadati</taxon>
        <taxon>Pseudomonadota</taxon>
        <taxon>Betaproteobacteria</taxon>
        <taxon>Burkholderiales</taxon>
        <taxon>Comamonadaceae</taxon>
        <taxon>Ramlibacter</taxon>
    </lineage>
</organism>
<name>A0A936ZL50_9BURK</name>
<dbReference type="RefSeq" id="WP_201682339.1">
    <property type="nucleotide sequence ID" value="NZ_JAEQNA010000001.1"/>
</dbReference>
<sequence length="255" mass="27278">MGLSFEFPEGGAAVVVGGTGGIGQVICERLAEAGSNVAFTYRSQAEVARQLEQTIAGKARESACSALEVTDPTSVQAAFDGFTRRFGKIHAVVYTTSLEIPQQWFSRVEASQMERALQVNVMGLFNVLQCAIPLLRGGGSFVTVTTSATKRYPRRDVLSAVPKAAVEMMTLAAAKEEGRYGMRANCVGPHMIEAGGGTRVLEQVGEETIRKMKQDIPLGRFGQPREVADAVVFLASPLSSYISGQILDADGAWQV</sequence>
<dbReference type="Proteomes" id="UP000613011">
    <property type="component" value="Unassembled WGS sequence"/>
</dbReference>
<protein>
    <submittedName>
        <fullName evidence="3">SDR family oxidoreductase</fullName>
    </submittedName>
</protein>